<proteinExistence type="predicted"/>
<dbReference type="RefSeq" id="WP_062559320.1">
    <property type="nucleotide sequence ID" value="NZ_CP013341.1"/>
</dbReference>
<gene>
    <name evidence="2" type="ORF">SAMN05216406_1418</name>
    <name evidence="3" type="ORF">SAMN05421510_10067</name>
</gene>
<evidence type="ECO:0000313" key="4">
    <source>
        <dbReference type="Proteomes" id="UP000181998"/>
    </source>
</evidence>
<dbReference type="Proteomes" id="UP000182882">
    <property type="component" value="Unassembled WGS sequence"/>
</dbReference>
<organism evidence="2 5">
    <name type="scientific">Nitrosomonas ureae</name>
    <dbReference type="NCBI Taxonomy" id="44577"/>
    <lineage>
        <taxon>Bacteria</taxon>
        <taxon>Pseudomonadati</taxon>
        <taxon>Pseudomonadota</taxon>
        <taxon>Betaproteobacteria</taxon>
        <taxon>Nitrosomonadales</taxon>
        <taxon>Nitrosomonadaceae</taxon>
        <taxon>Nitrosomonas</taxon>
    </lineage>
</organism>
<dbReference type="Proteomes" id="UP000181998">
    <property type="component" value="Unassembled WGS sequence"/>
</dbReference>
<reference evidence="5" key="1">
    <citation type="submission" date="2016-10" db="EMBL/GenBank/DDBJ databases">
        <authorList>
            <person name="Varghese N."/>
            <person name="Submissions S."/>
        </authorList>
    </citation>
    <scope>NUCLEOTIDE SEQUENCE [LARGE SCALE GENOMIC DNA]</scope>
    <source>
        <strain evidence="5">Nm10</strain>
    </source>
</reference>
<evidence type="ECO:0000256" key="1">
    <source>
        <dbReference type="SAM" id="MobiDB-lite"/>
    </source>
</evidence>
<accession>A0A0S3AKW0</accession>
<dbReference type="EMBL" id="FNLN01000041">
    <property type="protein sequence ID" value="SDU26678.1"/>
    <property type="molecule type" value="Genomic_DNA"/>
</dbReference>
<name>A0A0S3AKW0_9PROT</name>
<evidence type="ECO:0000313" key="2">
    <source>
        <dbReference type="EMBL" id="SDU26678.1"/>
    </source>
</evidence>
<sequence length="70" mass="8042">MTQSTPPILKKKYKFENLQFSDNDYDELQEHPDDEESPAGISTIDLTPEEALQKKIVPDDESHIKNNPVE</sequence>
<dbReference type="AlphaFoldDB" id="A0A0S3AKW0"/>
<keyword evidence="5" id="KW-1185">Reference proteome</keyword>
<feature type="region of interest" description="Disordered" evidence="1">
    <location>
        <begin position="22"/>
        <end position="47"/>
    </location>
</feature>
<feature type="compositionally biased region" description="Acidic residues" evidence="1">
    <location>
        <begin position="23"/>
        <end position="37"/>
    </location>
</feature>
<evidence type="ECO:0000313" key="5">
    <source>
        <dbReference type="Proteomes" id="UP000182882"/>
    </source>
</evidence>
<dbReference type="KEGG" id="nur:ATY38_10865"/>
<evidence type="ECO:0000313" key="3">
    <source>
        <dbReference type="EMBL" id="SEP83154.1"/>
    </source>
</evidence>
<protein>
    <submittedName>
        <fullName evidence="2">Uncharacterized protein</fullName>
    </submittedName>
</protein>
<dbReference type="EMBL" id="FOFX01000006">
    <property type="protein sequence ID" value="SEP83154.1"/>
    <property type="molecule type" value="Genomic_DNA"/>
</dbReference>
<reference evidence="2 4" key="2">
    <citation type="submission" date="2016-10" db="EMBL/GenBank/DDBJ databases">
        <authorList>
            <person name="de Groot N.N."/>
        </authorList>
    </citation>
    <scope>NUCLEOTIDE SEQUENCE [LARGE SCALE GENOMIC DNA]</scope>
    <source>
        <strain evidence="2">Nm10</strain>
        <strain evidence="3 4">Nm9</strain>
    </source>
</reference>
<dbReference type="OrthoDB" id="9976946at2"/>